<accession>A0A376CMF0</accession>
<dbReference type="AlphaFoldDB" id="A0A376CMF0"/>
<dbReference type="Proteomes" id="UP000254467">
    <property type="component" value="Unassembled WGS sequence"/>
</dbReference>
<gene>
    <name evidence="1" type="ORF">NCTC11862_01064</name>
</gene>
<name>A0A376CMF0_9CORY</name>
<evidence type="ECO:0000313" key="1">
    <source>
        <dbReference type="EMBL" id="STC69279.1"/>
    </source>
</evidence>
<keyword evidence="2" id="KW-1185">Reference proteome</keyword>
<protein>
    <submittedName>
        <fullName evidence="1">Uncharacterized protein</fullName>
    </submittedName>
</protein>
<reference evidence="1 2" key="1">
    <citation type="submission" date="2018-06" db="EMBL/GenBank/DDBJ databases">
        <authorList>
            <consortium name="Pathogen Informatics"/>
            <person name="Doyle S."/>
        </authorList>
    </citation>
    <scope>NUCLEOTIDE SEQUENCE [LARGE SCALE GENOMIC DNA]</scope>
    <source>
        <strain evidence="1 2">NCTC11862</strain>
    </source>
</reference>
<sequence length="49" mass="5307">MIKAQNATVTIARMLLPPLADHIQSTSRVNEVLTKTDCTSVLSVLNSKP</sequence>
<organism evidence="1 2">
    <name type="scientific">Corynebacterium pilosum</name>
    <dbReference type="NCBI Taxonomy" id="35756"/>
    <lineage>
        <taxon>Bacteria</taxon>
        <taxon>Bacillati</taxon>
        <taxon>Actinomycetota</taxon>
        <taxon>Actinomycetes</taxon>
        <taxon>Mycobacteriales</taxon>
        <taxon>Corynebacteriaceae</taxon>
        <taxon>Corynebacterium</taxon>
    </lineage>
</organism>
<dbReference type="EMBL" id="UFXQ01000001">
    <property type="protein sequence ID" value="STC69279.1"/>
    <property type="molecule type" value="Genomic_DNA"/>
</dbReference>
<proteinExistence type="predicted"/>
<evidence type="ECO:0000313" key="2">
    <source>
        <dbReference type="Proteomes" id="UP000254467"/>
    </source>
</evidence>